<evidence type="ECO:0000313" key="1">
    <source>
        <dbReference type="EMBL" id="KII69577.1"/>
    </source>
</evidence>
<dbReference type="EMBL" id="JWZT01002364">
    <property type="protein sequence ID" value="KII69577.1"/>
    <property type="molecule type" value="Genomic_DNA"/>
</dbReference>
<proteinExistence type="predicted"/>
<gene>
    <name evidence="1" type="ORF">RF11_01202</name>
</gene>
<keyword evidence="2" id="KW-1185">Reference proteome</keyword>
<protein>
    <submittedName>
        <fullName evidence="1">Uncharacterized protein</fullName>
    </submittedName>
</protein>
<sequence>MLPTYFVGNILECYRSSGLESTPSSKKKFDEIVQWLRNQSIGADSLSSNYPKFESLALLPGQDPVEFVNTLSSLLKNSRPKLSTEDHDFLVIQKFLKSIPESVSSILRLFNTLSPKDLADKGRILLSSAMQHVSQKVMSVVSNGELEE</sequence>
<accession>A0A0C2N6P1</accession>
<comment type="caution">
    <text evidence="1">The sequence shown here is derived from an EMBL/GenBank/DDBJ whole genome shotgun (WGS) entry which is preliminary data.</text>
</comment>
<reference evidence="1 2" key="1">
    <citation type="journal article" date="2014" name="Genome Biol. Evol.">
        <title>The genome of the myxosporean Thelohanellus kitauei shows adaptations to nutrient acquisition within its fish host.</title>
        <authorList>
            <person name="Yang Y."/>
            <person name="Xiong J."/>
            <person name="Zhou Z."/>
            <person name="Huo F."/>
            <person name="Miao W."/>
            <person name="Ran C."/>
            <person name="Liu Y."/>
            <person name="Zhang J."/>
            <person name="Feng J."/>
            <person name="Wang M."/>
            <person name="Wang M."/>
            <person name="Wang L."/>
            <person name="Yao B."/>
        </authorList>
    </citation>
    <scope>NUCLEOTIDE SEQUENCE [LARGE SCALE GENOMIC DNA]</scope>
    <source>
        <strain evidence="1">Wuqing</strain>
    </source>
</reference>
<name>A0A0C2N6P1_THEKT</name>
<evidence type="ECO:0000313" key="2">
    <source>
        <dbReference type="Proteomes" id="UP000031668"/>
    </source>
</evidence>
<dbReference type="OrthoDB" id="427960at2759"/>
<organism evidence="1 2">
    <name type="scientific">Thelohanellus kitauei</name>
    <name type="common">Myxosporean</name>
    <dbReference type="NCBI Taxonomy" id="669202"/>
    <lineage>
        <taxon>Eukaryota</taxon>
        <taxon>Metazoa</taxon>
        <taxon>Cnidaria</taxon>
        <taxon>Myxozoa</taxon>
        <taxon>Myxosporea</taxon>
        <taxon>Bivalvulida</taxon>
        <taxon>Platysporina</taxon>
        <taxon>Myxobolidae</taxon>
        <taxon>Thelohanellus</taxon>
    </lineage>
</organism>
<dbReference type="AlphaFoldDB" id="A0A0C2N6P1"/>
<dbReference type="Proteomes" id="UP000031668">
    <property type="component" value="Unassembled WGS sequence"/>
</dbReference>